<keyword evidence="6 8" id="KW-0012">Acyltransferase</keyword>
<dbReference type="InterPro" id="IPR043129">
    <property type="entry name" value="ATPase_NBD"/>
</dbReference>
<dbReference type="NCBIfam" id="TIGR03723">
    <property type="entry name" value="T6A_TsaD_YgjD"/>
    <property type="match status" value="1"/>
</dbReference>
<proteinExistence type="inferred from homology"/>
<feature type="binding site" evidence="8">
    <location>
        <position position="111"/>
    </location>
    <ligand>
        <name>Fe cation</name>
        <dbReference type="ChEBI" id="CHEBI:24875"/>
    </ligand>
</feature>
<keyword evidence="3 8" id="KW-0819">tRNA processing</keyword>
<dbReference type="Pfam" id="PF00814">
    <property type="entry name" value="TsaD"/>
    <property type="match status" value="1"/>
</dbReference>
<dbReference type="PROSITE" id="PS01016">
    <property type="entry name" value="GLYCOPROTEASE"/>
    <property type="match status" value="1"/>
</dbReference>
<comment type="caution">
    <text evidence="8">Lacks conserved residue(s) required for the propagation of feature annotation.</text>
</comment>
<gene>
    <name evidence="8" type="primary">tsaD</name>
    <name evidence="10" type="ORF">A3E46_00770</name>
</gene>
<dbReference type="EMBL" id="MGGZ01000037">
    <property type="protein sequence ID" value="OGM56219.1"/>
    <property type="molecule type" value="Genomic_DNA"/>
</dbReference>
<dbReference type="PANTHER" id="PTHR11735">
    <property type="entry name" value="TRNA N6-ADENOSINE THREONYLCARBAMOYLTRANSFERASE"/>
    <property type="match status" value="1"/>
</dbReference>
<evidence type="ECO:0000256" key="7">
    <source>
        <dbReference type="ARBA" id="ARBA00048117"/>
    </source>
</evidence>
<evidence type="ECO:0000256" key="3">
    <source>
        <dbReference type="ARBA" id="ARBA00022694"/>
    </source>
</evidence>
<feature type="binding site" evidence="8">
    <location>
        <begin position="134"/>
        <end position="138"/>
    </location>
    <ligand>
        <name>substrate</name>
    </ligand>
</feature>
<keyword evidence="5 8" id="KW-0408">Iron</keyword>
<protein>
    <recommendedName>
        <fullName evidence="8">tRNA N6-adenosine threonylcarbamoyltransferase</fullName>
        <ecNumber evidence="8">2.3.1.234</ecNumber>
    </recommendedName>
    <alternativeName>
        <fullName evidence="8">N6-L-threonylcarbamoyladenine synthase</fullName>
        <shortName evidence="8">t(6)A synthase</shortName>
    </alternativeName>
    <alternativeName>
        <fullName evidence="8">t(6)A37 threonylcarbamoyladenosine biosynthesis protein TsaD</fullName>
    </alternativeName>
    <alternativeName>
        <fullName evidence="8">tRNA threonylcarbamoyladenosine biosynthesis protein TsaD</fullName>
    </alternativeName>
</protein>
<evidence type="ECO:0000256" key="2">
    <source>
        <dbReference type="ARBA" id="ARBA00022679"/>
    </source>
</evidence>
<feature type="domain" description="Gcp-like" evidence="9">
    <location>
        <begin position="23"/>
        <end position="312"/>
    </location>
</feature>
<feature type="binding site" evidence="8">
    <location>
        <position position="115"/>
    </location>
    <ligand>
        <name>Fe cation</name>
        <dbReference type="ChEBI" id="CHEBI:24875"/>
    </ligand>
</feature>
<keyword evidence="4 8" id="KW-0479">Metal-binding</keyword>
<dbReference type="PANTHER" id="PTHR11735:SF6">
    <property type="entry name" value="TRNA N6-ADENOSINE THREONYLCARBAMOYLTRANSFERASE, MITOCHONDRIAL"/>
    <property type="match status" value="1"/>
</dbReference>
<dbReference type="Proteomes" id="UP000178313">
    <property type="component" value="Unassembled WGS sequence"/>
</dbReference>
<dbReference type="SUPFAM" id="SSF53067">
    <property type="entry name" value="Actin-like ATPase domain"/>
    <property type="match status" value="1"/>
</dbReference>
<dbReference type="Gene3D" id="3.30.420.40">
    <property type="match status" value="2"/>
</dbReference>
<dbReference type="NCBIfam" id="TIGR00329">
    <property type="entry name" value="gcp_kae1"/>
    <property type="match status" value="1"/>
</dbReference>
<dbReference type="InterPro" id="IPR017860">
    <property type="entry name" value="Peptidase_M22_CS"/>
</dbReference>
<dbReference type="FunFam" id="3.30.420.40:FF:000040">
    <property type="entry name" value="tRNA N6-adenosine threonylcarbamoyltransferase"/>
    <property type="match status" value="1"/>
</dbReference>
<feature type="binding site" evidence="8">
    <location>
        <position position="276"/>
    </location>
    <ligand>
        <name>substrate</name>
    </ligand>
</feature>
<feature type="binding site" evidence="8">
    <location>
        <position position="180"/>
    </location>
    <ligand>
        <name>substrate</name>
    </ligand>
</feature>
<name>A0A1F8AXI9_9BACT</name>
<comment type="similarity">
    <text evidence="8">Belongs to the KAE1 / TsaD family.</text>
</comment>
<comment type="cofactor">
    <cofactor evidence="8">
        <name>Fe(2+)</name>
        <dbReference type="ChEBI" id="CHEBI:29033"/>
    </cofactor>
    <text evidence="8">Binds 1 Fe(2+) ion per subunit.</text>
</comment>
<reference evidence="10 11" key="1">
    <citation type="journal article" date="2016" name="Nat. Commun.">
        <title>Thousands of microbial genomes shed light on interconnected biogeochemical processes in an aquifer system.</title>
        <authorList>
            <person name="Anantharaman K."/>
            <person name="Brown C.T."/>
            <person name="Hug L.A."/>
            <person name="Sharon I."/>
            <person name="Castelle C.J."/>
            <person name="Probst A.J."/>
            <person name="Thomas B.C."/>
            <person name="Singh A."/>
            <person name="Wilkins M.J."/>
            <person name="Karaoz U."/>
            <person name="Brodie E.L."/>
            <person name="Williams K.H."/>
            <person name="Hubbard S.S."/>
            <person name="Banfield J.F."/>
        </authorList>
    </citation>
    <scope>NUCLEOTIDE SEQUENCE [LARGE SCALE GENOMIC DNA]</scope>
</reference>
<comment type="catalytic activity">
    <reaction evidence="7 8">
        <text>L-threonylcarbamoyladenylate + adenosine(37) in tRNA = N(6)-L-threonylcarbamoyladenosine(37) in tRNA + AMP + H(+)</text>
        <dbReference type="Rhea" id="RHEA:37059"/>
        <dbReference type="Rhea" id="RHEA-COMP:10162"/>
        <dbReference type="Rhea" id="RHEA-COMP:10163"/>
        <dbReference type="ChEBI" id="CHEBI:15378"/>
        <dbReference type="ChEBI" id="CHEBI:73682"/>
        <dbReference type="ChEBI" id="CHEBI:74411"/>
        <dbReference type="ChEBI" id="CHEBI:74418"/>
        <dbReference type="ChEBI" id="CHEBI:456215"/>
        <dbReference type="EC" id="2.3.1.234"/>
    </reaction>
</comment>
<comment type="subcellular location">
    <subcellularLocation>
        <location evidence="8">Cytoplasm</location>
    </subcellularLocation>
</comment>
<feature type="binding site" evidence="8">
    <location>
        <position position="167"/>
    </location>
    <ligand>
        <name>substrate</name>
    </ligand>
</feature>
<dbReference type="GO" id="GO:0061711">
    <property type="term" value="F:tRNA N(6)-L-threonylcarbamoyladenine synthase activity"/>
    <property type="evidence" value="ECO:0007669"/>
    <property type="project" value="UniProtKB-EC"/>
</dbReference>
<evidence type="ECO:0000256" key="5">
    <source>
        <dbReference type="ARBA" id="ARBA00023004"/>
    </source>
</evidence>
<evidence type="ECO:0000256" key="1">
    <source>
        <dbReference type="ARBA" id="ARBA00022490"/>
    </source>
</evidence>
<dbReference type="HAMAP" id="MF_01445">
    <property type="entry name" value="TsaD"/>
    <property type="match status" value="1"/>
</dbReference>
<keyword evidence="1 8" id="KW-0963">Cytoplasm</keyword>
<feature type="binding site" evidence="8">
    <location>
        <position position="306"/>
    </location>
    <ligand>
        <name>Fe cation</name>
        <dbReference type="ChEBI" id="CHEBI:24875"/>
    </ligand>
</feature>
<evidence type="ECO:0000313" key="10">
    <source>
        <dbReference type="EMBL" id="OGM56219.1"/>
    </source>
</evidence>
<evidence type="ECO:0000256" key="4">
    <source>
        <dbReference type="ARBA" id="ARBA00022723"/>
    </source>
</evidence>
<evidence type="ECO:0000256" key="8">
    <source>
        <dbReference type="HAMAP-Rule" id="MF_01445"/>
    </source>
</evidence>
<keyword evidence="2 8" id="KW-0808">Transferase</keyword>
<sequence length="339" mass="36374">MKILGIETSCDETAAAVVEDGAKILSNVVATSAEMHAKTGGVIPEEAARQQVKSIIPVIREALGGAGESLETIDKIAVTVGPGLIGSLLVGVETAKTLAHLYKKPIIPVNHLVAHLYANWLGGKMPSFPALALVVSGGHTDMVLISDHGKIEWLGGTRDDAAGEAFDKTARLLGLPYPGGPQISKLAEKFKMKNPNHIYDLFPRPMIKEKNFDFSFSGLKTAVIKEVSKMGPQVPKEQLAAEVQEAIAEVLVEKALVAAIKFRPKSLLLAGGVAANLRLREKFESEIKSRGIKIDFFVPQPKLCTDNAAYIAAFAFFNSNSVGWEKIQSNPELTIDGQV</sequence>
<dbReference type="GO" id="GO:0005506">
    <property type="term" value="F:iron ion binding"/>
    <property type="evidence" value="ECO:0007669"/>
    <property type="project" value="UniProtKB-UniRule"/>
</dbReference>
<dbReference type="STRING" id="1802513.A3E46_00770"/>
<dbReference type="InterPro" id="IPR000905">
    <property type="entry name" value="Gcp-like_dom"/>
</dbReference>
<dbReference type="AlphaFoldDB" id="A0A1F8AXI9"/>
<evidence type="ECO:0000256" key="6">
    <source>
        <dbReference type="ARBA" id="ARBA00023315"/>
    </source>
</evidence>
<dbReference type="InterPro" id="IPR022450">
    <property type="entry name" value="TsaD"/>
</dbReference>
<evidence type="ECO:0000313" key="11">
    <source>
        <dbReference type="Proteomes" id="UP000178313"/>
    </source>
</evidence>
<comment type="caution">
    <text evidence="10">The sequence shown here is derived from an EMBL/GenBank/DDBJ whole genome shotgun (WGS) entry which is preliminary data.</text>
</comment>
<dbReference type="GO" id="GO:0002949">
    <property type="term" value="P:tRNA threonylcarbamoyladenosine modification"/>
    <property type="evidence" value="ECO:0007669"/>
    <property type="project" value="UniProtKB-UniRule"/>
</dbReference>
<dbReference type="GO" id="GO:0005737">
    <property type="term" value="C:cytoplasm"/>
    <property type="evidence" value="ECO:0007669"/>
    <property type="project" value="UniProtKB-SubCell"/>
</dbReference>
<dbReference type="PRINTS" id="PR00789">
    <property type="entry name" value="OSIALOPTASE"/>
</dbReference>
<dbReference type="InterPro" id="IPR017861">
    <property type="entry name" value="KAE1/TsaD"/>
</dbReference>
<organism evidence="10 11">
    <name type="scientific">Candidatus Woesebacteria bacterium RIFCSPHIGHO2_12_FULL_46_16</name>
    <dbReference type="NCBI Taxonomy" id="1802513"/>
    <lineage>
        <taxon>Bacteria</taxon>
        <taxon>Candidatus Woeseibacteriota</taxon>
    </lineage>
</organism>
<dbReference type="CDD" id="cd24133">
    <property type="entry name" value="ASKHA_NBD_TsaD_bac"/>
    <property type="match status" value="1"/>
</dbReference>
<evidence type="ECO:0000259" key="9">
    <source>
        <dbReference type="Pfam" id="PF00814"/>
    </source>
</evidence>
<comment type="function">
    <text evidence="8">Required for the formation of a threonylcarbamoyl group on adenosine at position 37 (t(6)A37) in tRNAs that read codons beginning with adenine. Is involved in the transfer of the threonylcarbamoyl moiety of threonylcarbamoyl-AMP (TC-AMP) to the N6 group of A37, together with TsaE and TsaB. TsaD likely plays a direct catalytic role in this reaction.</text>
</comment>
<dbReference type="EC" id="2.3.1.234" evidence="8"/>
<accession>A0A1F8AXI9</accession>